<sequence length="685" mass="72715">MKPLSVVMVVSVGILASCASEEPETSISTKQLALTQTEGSVSGTPGTACGEPVFANSLALPSDVAEVVGNHLTITDVLVDHPLISPNDDGVHDDSRFVAKAIVEPLANPGLALEWALQIRSTESCEIVAELTGQEDIVFDDGGERVESWDAANHRELVNQAPGFSVACDAWAGPAGDCLVWDTNQFGWPFTGLQGNGKILGVPSALDSTFLGLLGGEIQIDLDSPSKMGTIDFLEGSGAGGALVRVDYADNTHSLHLIYGSNTTVVPQDKAVSSIHAATAGLTGIKSLVFEGAPSAPAETEILALWEAQDDLGELVESGTYIFNFAATLVDATGTELENLSSEAIGLVVDSGPANYQEAALLEACDPNEDPWECLCPEHALGCEDAAYEDLVTFEDPSLAGSQFINTTIDEVTGRYHVVADLQSFNGGGLIPKSTGVWDNESEIRFFISELTGVPPSMDERLFNFDFTQIGVSTPVTEDGFTFNSLNNVLFDLITDENNQITVAGNTVSLSEFLNSTLLASADYQIETPRIGQECTESANFNGNQTISSSLCTIASGVILDDTTELGIYTFQTSAFALKVDDTLAVRREQTCENGCVWRTYQDVGTFSVDSVFYTDDGFEVSQAYTESIVFQGPAITRLIDRGSDFGILSGQCARAVVEAADLRIRMVAADGAVGDDCIVNGLLE</sequence>
<feature type="chain" id="PRO_5022697219" evidence="1">
    <location>
        <begin position="20"/>
        <end position="685"/>
    </location>
</feature>
<reference evidence="2 3" key="1">
    <citation type="submission" date="2019-08" db="EMBL/GenBank/DDBJ databases">
        <authorList>
            <person name="Liang Q."/>
        </authorList>
    </citation>
    <scope>NUCLEOTIDE SEQUENCE [LARGE SCALE GENOMIC DNA]</scope>
    <source>
        <strain evidence="2 3">V1718</strain>
    </source>
</reference>
<name>A0A5B8XT86_9DELT</name>
<evidence type="ECO:0000313" key="3">
    <source>
        <dbReference type="Proteomes" id="UP000321595"/>
    </source>
</evidence>
<organism evidence="2 3">
    <name type="scientific">Microvenator marinus</name>
    <dbReference type="NCBI Taxonomy" id="2600177"/>
    <lineage>
        <taxon>Bacteria</taxon>
        <taxon>Deltaproteobacteria</taxon>
        <taxon>Bradymonadales</taxon>
        <taxon>Microvenatoraceae</taxon>
        <taxon>Microvenator</taxon>
    </lineage>
</organism>
<dbReference type="AlphaFoldDB" id="A0A5B8XT86"/>
<dbReference type="KEGG" id="bbae:FRD01_16915"/>
<feature type="signal peptide" evidence="1">
    <location>
        <begin position="1"/>
        <end position="19"/>
    </location>
</feature>
<keyword evidence="1" id="KW-0732">Signal</keyword>
<dbReference type="Proteomes" id="UP000321595">
    <property type="component" value="Chromosome"/>
</dbReference>
<keyword evidence="3" id="KW-1185">Reference proteome</keyword>
<proteinExistence type="predicted"/>
<dbReference type="PROSITE" id="PS51257">
    <property type="entry name" value="PROKAR_LIPOPROTEIN"/>
    <property type="match status" value="1"/>
</dbReference>
<gene>
    <name evidence="2" type="ORF">FRD01_16915</name>
</gene>
<evidence type="ECO:0000256" key="1">
    <source>
        <dbReference type="SAM" id="SignalP"/>
    </source>
</evidence>
<dbReference type="RefSeq" id="WP_146961715.1">
    <property type="nucleotide sequence ID" value="NZ_CP042467.1"/>
</dbReference>
<protein>
    <submittedName>
        <fullName evidence="2">Uncharacterized protein</fullName>
    </submittedName>
</protein>
<dbReference type="OrthoDB" id="10016292at2"/>
<accession>A0A5B8XT86</accession>
<evidence type="ECO:0000313" key="2">
    <source>
        <dbReference type="EMBL" id="QED28890.1"/>
    </source>
</evidence>
<dbReference type="EMBL" id="CP042467">
    <property type="protein sequence ID" value="QED28890.1"/>
    <property type="molecule type" value="Genomic_DNA"/>
</dbReference>